<proteinExistence type="predicted"/>
<protein>
    <submittedName>
        <fullName evidence="1">Uncharacterized protein</fullName>
    </submittedName>
</protein>
<dbReference type="AlphaFoldDB" id="A0AAD7JB92"/>
<comment type="caution">
    <text evidence="1">The sequence shown here is derived from an EMBL/GenBank/DDBJ whole genome shotgun (WGS) entry which is preliminary data.</text>
</comment>
<reference evidence="1" key="1">
    <citation type="submission" date="2023-03" db="EMBL/GenBank/DDBJ databases">
        <title>Massive genome expansion in bonnet fungi (Mycena s.s.) driven by repeated elements and novel gene families across ecological guilds.</title>
        <authorList>
            <consortium name="Lawrence Berkeley National Laboratory"/>
            <person name="Harder C.B."/>
            <person name="Miyauchi S."/>
            <person name="Viragh M."/>
            <person name="Kuo A."/>
            <person name="Thoen E."/>
            <person name="Andreopoulos B."/>
            <person name="Lu D."/>
            <person name="Skrede I."/>
            <person name="Drula E."/>
            <person name="Henrissat B."/>
            <person name="Morin E."/>
            <person name="Kohler A."/>
            <person name="Barry K."/>
            <person name="LaButti K."/>
            <person name="Morin E."/>
            <person name="Salamov A."/>
            <person name="Lipzen A."/>
            <person name="Mereny Z."/>
            <person name="Hegedus B."/>
            <person name="Baldrian P."/>
            <person name="Stursova M."/>
            <person name="Weitz H."/>
            <person name="Taylor A."/>
            <person name="Grigoriev I.V."/>
            <person name="Nagy L.G."/>
            <person name="Martin F."/>
            <person name="Kauserud H."/>
        </authorList>
    </citation>
    <scope>NUCLEOTIDE SEQUENCE</scope>
    <source>
        <strain evidence="1">CBHHK188m</strain>
    </source>
</reference>
<accession>A0AAD7JB92</accession>
<keyword evidence="2" id="KW-1185">Reference proteome</keyword>
<dbReference type="EMBL" id="JARJLG010000053">
    <property type="protein sequence ID" value="KAJ7759014.1"/>
    <property type="molecule type" value="Genomic_DNA"/>
</dbReference>
<name>A0AAD7JB92_9AGAR</name>
<sequence length="143" mass="15529">MSIAETSPPANIQPEKSVDAVVEVEEDSKSAILRTEGDSDSVAAMLLTDVLGSDYGSMPELTDPEARIWDGCAMTSTERVSVEEFNSWWAGMEQWTELVNEAKLVMIKQKEMAEAAGFELAADCTHGFYGLESPDMGKSSSLL</sequence>
<organism evidence="1 2">
    <name type="scientific">Mycena maculata</name>
    <dbReference type="NCBI Taxonomy" id="230809"/>
    <lineage>
        <taxon>Eukaryota</taxon>
        <taxon>Fungi</taxon>
        <taxon>Dikarya</taxon>
        <taxon>Basidiomycota</taxon>
        <taxon>Agaricomycotina</taxon>
        <taxon>Agaricomycetes</taxon>
        <taxon>Agaricomycetidae</taxon>
        <taxon>Agaricales</taxon>
        <taxon>Marasmiineae</taxon>
        <taxon>Mycenaceae</taxon>
        <taxon>Mycena</taxon>
    </lineage>
</organism>
<gene>
    <name evidence="1" type="ORF">DFH07DRAFT_1060309</name>
</gene>
<dbReference type="Proteomes" id="UP001215280">
    <property type="component" value="Unassembled WGS sequence"/>
</dbReference>
<evidence type="ECO:0000313" key="2">
    <source>
        <dbReference type="Proteomes" id="UP001215280"/>
    </source>
</evidence>
<evidence type="ECO:0000313" key="1">
    <source>
        <dbReference type="EMBL" id="KAJ7759014.1"/>
    </source>
</evidence>